<comment type="caution">
    <text evidence="7">The sequence shown here is derived from an EMBL/GenBank/DDBJ whole genome shotgun (WGS) entry which is preliminary data.</text>
</comment>
<dbReference type="PROSITE" id="PS00583">
    <property type="entry name" value="PFKB_KINASES_1"/>
    <property type="match status" value="1"/>
</dbReference>
<keyword evidence="4" id="KW-0418">Kinase</keyword>
<dbReference type="Proteomes" id="UP001642360">
    <property type="component" value="Unassembled WGS sequence"/>
</dbReference>
<protein>
    <recommendedName>
        <fullName evidence="6">Carbohydrate kinase PfkB domain-containing protein</fullName>
    </recommendedName>
</protein>
<comment type="similarity">
    <text evidence="1">Belongs to the carbohydrate kinase PfkB family.</text>
</comment>
<dbReference type="InterPro" id="IPR029056">
    <property type="entry name" value="Ribokinase-like"/>
</dbReference>
<accession>A0ABC8QY18</accession>
<dbReference type="AlphaFoldDB" id="A0ABC8QY18"/>
<keyword evidence="8" id="KW-1185">Reference proteome</keyword>
<sequence length="168" mass="17363">MRICTLQIVYLCLMEIRLPPPSTPAPPIDQGNGGLKNTTKIAVITVSTAAALNYSGTELKAYRFSTARSLANSMAGRTPSGDPEDLSLDTNGGSHENGKLVVCFGEMLIDFVLTVGGVSLAEAPAFKKAPGGAPANVAVCISRLGGSSAFIGKVGEDDFGCMLADILK</sequence>
<keyword evidence="2" id="KW-0808">Transferase</keyword>
<evidence type="ECO:0000256" key="5">
    <source>
        <dbReference type="ARBA" id="ARBA00022840"/>
    </source>
</evidence>
<evidence type="ECO:0000256" key="3">
    <source>
        <dbReference type="ARBA" id="ARBA00022741"/>
    </source>
</evidence>
<reference evidence="7 8" key="1">
    <citation type="submission" date="2024-02" db="EMBL/GenBank/DDBJ databases">
        <authorList>
            <person name="Vignale AGUSTIN F."/>
            <person name="Sosa J E."/>
            <person name="Modenutti C."/>
        </authorList>
    </citation>
    <scope>NUCLEOTIDE SEQUENCE [LARGE SCALE GENOMIC DNA]</scope>
</reference>
<proteinExistence type="inferred from homology"/>
<dbReference type="SUPFAM" id="SSF53613">
    <property type="entry name" value="Ribokinase-like"/>
    <property type="match status" value="1"/>
</dbReference>
<dbReference type="EMBL" id="CAUOFW020000692">
    <property type="protein sequence ID" value="CAK9135208.1"/>
    <property type="molecule type" value="Genomic_DNA"/>
</dbReference>
<dbReference type="GO" id="GO:0005524">
    <property type="term" value="F:ATP binding"/>
    <property type="evidence" value="ECO:0007669"/>
    <property type="project" value="UniProtKB-KW"/>
</dbReference>
<name>A0ABC8QY18_9AQUA</name>
<keyword evidence="3" id="KW-0547">Nucleotide-binding</keyword>
<dbReference type="InterPro" id="IPR050306">
    <property type="entry name" value="PfkB_Carbo_kinase"/>
</dbReference>
<dbReference type="InterPro" id="IPR002173">
    <property type="entry name" value="Carboh/pur_kinase_PfkB_CS"/>
</dbReference>
<gene>
    <name evidence="7" type="ORF">ILEXP_LOCUS2138</name>
</gene>
<evidence type="ECO:0000259" key="6">
    <source>
        <dbReference type="Pfam" id="PF00294"/>
    </source>
</evidence>
<dbReference type="GO" id="GO:0016301">
    <property type="term" value="F:kinase activity"/>
    <property type="evidence" value="ECO:0007669"/>
    <property type="project" value="UniProtKB-KW"/>
</dbReference>
<feature type="domain" description="Carbohydrate kinase PfkB" evidence="6">
    <location>
        <begin position="100"/>
        <end position="167"/>
    </location>
</feature>
<dbReference type="PANTHER" id="PTHR43085">
    <property type="entry name" value="HEXOKINASE FAMILY MEMBER"/>
    <property type="match status" value="1"/>
</dbReference>
<dbReference type="InterPro" id="IPR023314">
    <property type="entry name" value="Myo_inos_IolC-like_sf"/>
</dbReference>
<dbReference type="InterPro" id="IPR011611">
    <property type="entry name" value="PfkB_dom"/>
</dbReference>
<dbReference type="Pfam" id="PF00294">
    <property type="entry name" value="PfkB"/>
    <property type="match status" value="1"/>
</dbReference>
<evidence type="ECO:0000313" key="8">
    <source>
        <dbReference type="Proteomes" id="UP001642360"/>
    </source>
</evidence>
<keyword evidence="5" id="KW-0067">ATP-binding</keyword>
<evidence type="ECO:0000256" key="1">
    <source>
        <dbReference type="ARBA" id="ARBA00010688"/>
    </source>
</evidence>
<evidence type="ECO:0000256" key="4">
    <source>
        <dbReference type="ARBA" id="ARBA00022777"/>
    </source>
</evidence>
<organism evidence="7 8">
    <name type="scientific">Ilex paraguariensis</name>
    <name type="common">yerba mate</name>
    <dbReference type="NCBI Taxonomy" id="185542"/>
    <lineage>
        <taxon>Eukaryota</taxon>
        <taxon>Viridiplantae</taxon>
        <taxon>Streptophyta</taxon>
        <taxon>Embryophyta</taxon>
        <taxon>Tracheophyta</taxon>
        <taxon>Spermatophyta</taxon>
        <taxon>Magnoliopsida</taxon>
        <taxon>eudicotyledons</taxon>
        <taxon>Gunneridae</taxon>
        <taxon>Pentapetalae</taxon>
        <taxon>asterids</taxon>
        <taxon>campanulids</taxon>
        <taxon>Aquifoliales</taxon>
        <taxon>Aquifoliaceae</taxon>
        <taxon>Ilex</taxon>
    </lineage>
</organism>
<dbReference type="Gene3D" id="3.40.1190.20">
    <property type="match status" value="1"/>
</dbReference>
<evidence type="ECO:0000256" key="2">
    <source>
        <dbReference type="ARBA" id="ARBA00022679"/>
    </source>
</evidence>
<dbReference type="PANTHER" id="PTHR43085:SF7">
    <property type="entry name" value="FRUCTOKINASE-7-RELATED"/>
    <property type="match status" value="1"/>
</dbReference>
<dbReference type="Gene3D" id="2.20.150.10">
    <property type="entry name" value="putative 5-dehydro-2- deoxygluconokinase"/>
    <property type="match status" value="1"/>
</dbReference>
<evidence type="ECO:0000313" key="7">
    <source>
        <dbReference type="EMBL" id="CAK9135208.1"/>
    </source>
</evidence>